<keyword evidence="3" id="KW-1185">Reference proteome</keyword>
<reference evidence="3" key="1">
    <citation type="submission" date="2016-06" db="EMBL/GenBank/DDBJ databases">
        <authorList>
            <person name="Varghese N."/>
        </authorList>
    </citation>
    <scope>NUCLEOTIDE SEQUENCE [LARGE SCALE GENOMIC DNA]</scope>
    <source>
        <strain evidence="3">DSM 45344</strain>
    </source>
</reference>
<evidence type="ECO:0000313" key="3">
    <source>
        <dbReference type="Proteomes" id="UP000199393"/>
    </source>
</evidence>
<dbReference type="SUPFAM" id="SSF51905">
    <property type="entry name" value="FAD/NAD(P)-binding domain"/>
    <property type="match status" value="1"/>
</dbReference>
<dbReference type="InterPro" id="IPR036188">
    <property type="entry name" value="FAD/NAD-bd_sf"/>
</dbReference>
<dbReference type="Pfam" id="PF12831">
    <property type="entry name" value="FAD_oxidored"/>
    <property type="match status" value="1"/>
</dbReference>
<dbReference type="Proteomes" id="UP000199393">
    <property type="component" value="Chromosome I"/>
</dbReference>
<organism evidence="2 3">
    <name type="scientific">Micromonospora krabiensis</name>
    <dbReference type="NCBI Taxonomy" id="307121"/>
    <lineage>
        <taxon>Bacteria</taxon>
        <taxon>Bacillati</taxon>
        <taxon>Actinomycetota</taxon>
        <taxon>Actinomycetes</taxon>
        <taxon>Micromonosporales</taxon>
        <taxon>Micromonosporaceae</taxon>
        <taxon>Micromonospora</taxon>
    </lineage>
</organism>
<sequence length="566" mass="62518">MGVHRFSRELSTDLLVVGGGLGGVAAALTAARLGRRVVLTEETNWLGGQLTAQAVPSDEHPWIETEHISPGYRELRGRIRDYYRRNYPLRDAAAADPTLNPGLGNVSRLCHEPRVGVAVLDEMLMRYVSAGRVTVLHHHVPVAAATDGDRITAVTLENRRDGGQLTVTAALVADATELGDLLDLAGVEHVVGAESQDETGERYAAPVADPTDQQAITWCFPLEYRPGEEHVVDRPASYDHWKTHVDPFWPGPQLSWEKIDIHTMSGKVNRIFEGDLDAVRLPDLWHFRRIRARTQFQPDLVDTDITLVNWPNIDYWEAPLVGPDIDETARQRALRRCKELSLSYLHWMQTEAPRPDGGHGYPGLRLRPDLTDTDDGLAKSVYVRESRRIRARFTVLEHHVAVTDRPEGAGSEIFDDAVGVGHYNIDLHPSTAGINYVNLECYPFQIPLGALIPVRMRNLLPANKNIGTTHITNGCYRLHPVEWSIGEAVGALAAYCLDGGHEPAAVADSTTLTADYQRLLGGTLGIPLAWPDQIRRTRPSQAAKGATPLLAPPLPRTPRPQIARPA</sequence>
<protein>
    <submittedName>
        <fullName evidence="2">FAD dependent oxidoreductase</fullName>
    </submittedName>
</protein>
<feature type="region of interest" description="Disordered" evidence="1">
    <location>
        <begin position="537"/>
        <end position="566"/>
    </location>
</feature>
<dbReference type="InterPro" id="IPR005288">
    <property type="entry name" value="NadB"/>
</dbReference>
<dbReference type="GO" id="GO:0009435">
    <property type="term" value="P:NAD+ biosynthetic process"/>
    <property type="evidence" value="ECO:0007669"/>
    <property type="project" value="InterPro"/>
</dbReference>
<dbReference type="EMBL" id="LT598496">
    <property type="protein sequence ID" value="SBV25212.1"/>
    <property type="molecule type" value="Genomic_DNA"/>
</dbReference>
<proteinExistence type="predicted"/>
<accession>A0A1C3MY02</accession>
<evidence type="ECO:0000256" key="1">
    <source>
        <dbReference type="SAM" id="MobiDB-lite"/>
    </source>
</evidence>
<dbReference type="PANTHER" id="PTHR42716:SF1">
    <property type="entry name" value="SLL0471 PROTEIN"/>
    <property type="match status" value="1"/>
</dbReference>
<dbReference type="OrthoDB" id="615715at2"/>
<name>A0A1C3MY02_9ACTN</name>
<dbReference type="Gene3D" id="3.50.50.60">
    <property type="entry name" value="FAD/NAD(P)-binding domain"/>
    <property type="match status" value="1"/>
</dbReference>
<gene>
    <name evidence="2" type="ORF">GA0070620_0682</name>
</gene>
<dbReference type="STRING" id="307121.GA0070620_0682"/>
<dbReference type="PANTHER" id="PTHR42716">
    <property type="entry name" value="L-ASPARTATE OXIDASE"/>
    <property type="match status" value="1"/>
</dbReference>
<evidence type="ECO:0000313" key="2">
    <source>
        <dbReference type="EMBL" id="SBV25212.1"/>
    </source>
</evidence>
<dbReference type="GO" id="GO:0008734">
    <property type="term" value="F:L-aspartate oxidase activity"/>
    <property type="evidence" value="ECO:0007669"/>
    <property type="project" value="InterPro"/>
</dbReference>
<dbReference type="AlphaFoldDB" id="A0A1C3MY02"/>
<dbReference type="PATRIC" id="fig|307121.4.peg.698"/>